<evidence type="ECO:0000313" key="3">
    <source>
        <dbReference type="Proteomes" id="UP001054837"/>
    </source>
</evidence>
<keyword evidence="3" id="KW-1185">Reference proteome</keyword>
<dbReference type="Proteomes" id="UP001054837">
    <property type="component" value="Unassembled WGS sequence"/>
</dbReference>
<dbReference type="EMBL" id="BPLQ01007275">
    <property type="protein sequence ID" value="GIY29117.1"/>
    <property type="molecule type" value="Genomic_DNA"/>
</dbReference>
<comment type="caution">
    <text evidence="2">The sequence shown here is derived from an EMBL/GenBank/DDBJ whole genome shotgun (WGS) entry which is preliminary data.</text>
</comment>
<sequence>MAGSTETTEEPSYFRSTATISQKSRDKFAYHGNRNGGGRRKNSPIKLGECVPKGCWEAYTPINSTDRNLKQFLIQQGLSGFRGVSFPTPFRNTFPEFYRGIFPPSTTITIAVISEFVPGFLGNRCSASEIRWFFSCLRASSHAERTSYYVMVAEPVIVRSVSFGW</sequence>
<organism evidence="2 3">
    <name type="scientific">Caerostris darwini</name>
    <dbReference type="NCBI Taxonomy" id="1538125"/>
    <lineage>
        <taxon>Eukaryota</taxon>
        <taxon>Metazoa</taxon>
        <taxon>Ecdysozoa</taxon>
        <taxon>Arthropoda</taxon>
        <taxon>Chelicerata</taxon>
        <taxon>Arachnida</taxon>
        <taxon>Araneae</taxon>
        <taxon>Araneomorphae</taxon>
        <taxon>Entelegynae</taxon>
        <taxon>Araneoidea</taxon>
        <taxon>Araneidae</taxon>
        <taxon>Caerostris</taxon>
    </lineage>
</organism>
<accession>A0AAV4S8Q1</accession>
<reference evidence="2 3" key="1">
    <citation type="submission" date="2021-06" db="EMBL/GenBank/DDBJ databases">
        <title>Caerostris darwini draft genome.</title>
        <authorList>
            <person name="Kono N."/>
            <person name="Arakawa K."/>
        </authorList>
    </citation>
    <scope>NUCLEOTIDE SEQUENCE [LARGE SCALE GENOMIC DNA]</scope>
</reference>
<evidence type="ECO:0000256" key="1">
    <source>
        <dbReference type="SAM" id="MobiDB-lite"/>
    </source>
</evidence>
<protein>
    <submittedName>
        <fullName evidence="2">Uncharacterized protein</fullName>
    </submittedName>
</protein>
<feature type="region of interest" description="Disordered" evidence="1">
    <location>
        <begin position="1"/>
        <end position="45"/>
    </location>
</feature>
<proteinExistence type="predicted"/>
<evidence type="ECO:0000313" key="2">
    <source>
        <dbReference type="EMBL" id="GIY29117.1"/>
    </source>
</evidence>
<gene>
    <name evidence="2" type="ORF">CDAR_6631</name>
</gene>
<name>A0AAV4S8Q1_9ARAC</name>
<dbReference type="AlphaFoldDB" id="A0AAV4S8Q1"/>